<organism evidence="2 3">
    <name type="scientific">Holothuria leucospilota</name>
    <name type="common">Black long sea cucumber</name>
    <name type="synonym">Mertensiothuria leucospilota</name>
    <dbReference type="NCBI Taxonomy" id="206669"/>
    <lineage>
        <taxon>Eukaryota</taxon>
        <taxon>Metazoa</taxon>
        <taxon>Echinodermata</taxon>
        <taxon>Eleutherozoa</taxon>
        <taxon>Echinozoa</taxon>
        <taxon>Holothuroidea</taxon>
        <taxon>Aspidochirotacea</taxon>
        <taxon>Aspidochirotida</taxon>
        <taxon>Holothuriidae</taxon>
        <taxon>Holothuria</taxon>
    </lineage>
</organism>
<protein>
    <submittedName>
        <fullName evidence="2">Uncharacterized protein</fullName>
    </submittedName>
</protein>
<reference evidence="2" key="1">
    <citation type="submission" date="2021-10" db="EMBL/GenBank/DDBJ databases">
        <title>Tropical sea cucumber genome reveals ecological adaptation and Cuvierian tubules defense mechanism.</title>
        <authorList>
            <person name="Chen T."/>
        </authorList>
    </citation>
    <scope>NUCLEOTIDE SEQUENCE</scope>
    <source>
        <strain evidence="2">Nanhai2018</strain>
        <tissue evidence="2">Muscle</tissue>
    </source>
</reference>
<dbReference type="AlphaFoldDB" id="A0A9Q1HAD3"/>
<gene>
    <name evidence="2" type="ORF">HOLleu_19062</name>
</gene>
<accession>A0A9Q1HAD3</accession>
<dbReference type="EMBL" id="JAIZAY010000008">
    <property type="protein sequence ID" value="KAJ8038086.1"/>
    <property type="molecule type" value="Genomic_DNA"/>
</dbReference>
<name>A0A9Q1HAD3_HOLLE</name>
<proteinExistence type="predicted"/>
<evidence type="ECO:0000313" key="3">
    <source>
        <dbReference type="Proteomes" id="UP001152320"/>
    </source>
</evidence>
<comment type="caution">
    <text evidence="2">The sequence shown here is derived from an EMBL/GenBank/DDBJ whole genome shotgun (WGS) entry which is preliminary data.</text>
</comment>
<feature type="region of interest" description="Disordered" evidence="1">
    <location>
        <begin position="1"/>
        <end position="20"/>
    </location>
</feature>
<dbReference type="Proteomes" id="UP001152320">
    <property type="component" value="Chromosome 8"/>
</dbReference>
<evidence type="ECO:0000313" key="2">
    <source>
        <dbReference type="EMBL" id="KAJ8038086.1"/>
    </source>
</evidence>
<keyword evidence="3" id="KW-1185">Reference proteome</keyword>
<sequence>MILSYGSASRSEFSTQGTTNDKTKYSHFIVSLSPEVAQEVHQIDGPHINLYNLPWPVVQLEIVLDATALLEQYLIKFVKLSYFL</sequence>
<evidence type="ECO:0000256" key="1">
    <source>
        <dbReference type="SAM" id="MobiDB-lite"/>
    </source>
</evidence>